<accession>A0ABU6IIF0</accession>
<feature type="region of interest" description="Disordered" evidence="1">
    <location>
        <begin position="1"/>
        <end position="162"/>
    </location>
</feature>
<feature type="region of interest" description="Disordered" evidence="1">
    <location>
        <begin position="218"/>
        <end position="242"/>
    </location>
</feature>
<evidence type="ECO:0000313" key="4">
    <source>
        <dbReference type="Proteomes" id="UP001349994"/>
    </source>
</evidence>
<feature type="transmembrane region" description="Helical" evidence="2">
    <location>
        <begin position="273"/>
        <end position="291"/>
    </location>
</feature>
<feature type="compositionally biased region" description="Low complexity" evidence="1">
    <location>
        <begin position="64"/>
        <end position="79"/>
    </location>
</feature>
<dbReference type="Proteomes" id="UP001349994">
    <property type="component" value="Unassembled WGS sequence"/>
</dbReference>
<feature type="compositionally biased region" description="Polar residues" evidence="1">
    <location>
        <begin position="132"/>
        <end position="146"/>
    </location>
</feature>
<feature type="compositionally biased region" description="Basic and acidic residues" evidence="1">
    <location>
        <begin position="193"/>
        <end position="202"/>
    </location>
</feature>
<name>A0ABU6IIF0_9ACTN</name>
<comment type="caution">
    <text evidence="3">The sequence shown here is derived from an EMBL/GenBank/DDBJ whole genome shotgun (WGS) entry which is preliminary data.</text>
</comment>
<dbReference type="RefSeq" id="WP_338210411.1">
    <property type="nucleotide sequence ID" value="NZ_JAYMFF010000013.1"/>
</dbReference>
<keyword evidence="4" id="KW-1185">Reference proteome</keyword>
<evidence type="ECO:0000313" key="3">
    <source>
        <dbReference type="EMBL" id="MEC4176220.1"/>
    </source>
</evidence>
<gene>
    <name evidence="3" type="ORF">VIN30_07140</name>
</gene>
<dbReference type="EMBL" id="JAYMFF010000013">
    <property type="protein sequence ID" value="MEC4176220.1"/>
    <property type="molecule type" value="Genomic_DNA"/>
</dbReference>
<feature type="region of interest" description="Disordered" evidence="1">
    <location>
        <begin position="177"/>
        <end position="202"/>
    </location>
</feature>
<keyword evidence="2" id="KW-1133">Transmembrane helix</keyword>
<proteinExistence type="predicted"/>
<keyword evidence="2" id="KW-0812">Transmembrane</keyword>
<protein>
    <submittedName>
        <fullName evidence="3">Uncharacterized protein</fullName>
    </submittedName>
</protein>
<keyword evidence="2" id="KW-0472">Membrane</keyword>
<feature type="compositionally biased region" description="Basic and acidic residues" evidence="1">
    <location>
        <begin position="147"/>
        <end position="162"/>
    </location>
</feature>
<reference evidence="3 4" key="1">
    <citation type="submission" date="2024-01" db="EMBL/GenBank/DDBJ databases">
        <title>novel species in genus Adlercreutzia.</title>
        <authorList>
            <person name="Liu X."/>
        </authorList>
    </citation>
    <scope>NUCLEOTIDE SEQUENCE [LARGE SCALE GENOMIC DNA]</scope>
    <source>
        <strain evidence="3 4">R7</strain>
    </source>
</reference>
<feature type="compositionally biased region" description="Low complexity" evidence="1">
    <location>
        <begin position="10"/>
        <end position="27"/>
    </location>
</feature>
<organism evidence="3 4">
    <name type="scientific">Adlercreutzia wanghongyangiae</name>
    <dbReference type="NCBI Taxonomy" id="3111451"/>
    <lineage>
        <taxon>Bacteria</taxon>
        <taxon>Bacillati</taxon>
        <taxon>Actinomycetota</taxon>
        <taxon>Coriobacteriia</taxon>
        <taxon>Eggerthellales</taxon>
        <taxon>Eggerthellaceae</taxon>
        <taxon>Adlercreutzia</taxon>
    </lineage>
</organism>
<feature type="compositionally biased region" description="Basic and acidic residues" evidence="1">
    <location>
        <begin position="96"/>
        <end position="111"/>
    </location>
</feature>
<evidence type="ECO:0000256" key="1">
    <source>
        <dbReference type="SAM" id="MobiDB-lite"/>
    </source>
</evidence>
<evidence type="ECO:0000256" key="2">
    <source>
        <dbReference type="SAM" id="Phobius"/>
    </source>
</evidence>
<sequence>MGTYQDDRAGAAPAPGAPDYPQADGAPTRPPQGSRGKITTRPSRESILQSYASQDEMRARNARLRSQQASQSVAASAAQRDADRVARQQALAAQQREQEAYRAQREAERAARNGHGAAPAPAPRRTRVVPPLSSQESYDLTRSSMESYERARASRDALSETRRGRAMNREVIDGRGSIDSRTFNESHQISGYSRDERDRPDPMLDTVTARTNWRSRAGQGFDAVPDGGAPAHGLPMRPRHSSGNVGFSGVMSGRADYSAPGGPLAGIPPFLKVTVPIIVILLIVILFLVFFK</sequence>